<organism evidence="8 9">
    <name type="scientific">Colletotrichum spaethianum</name>
    <dbReference type="NCBI Taxonomy" id="700344"/>
    <lineage>
        <taxon>Eukaryota</taxon>
        <taxon>Fungi</taxon>
        <taxon>Dikarya</taxon>
        <taxon>Ascomycota</taxon>
        <taxon>Pezizomycotina</taxon>
        <taxon>Sordariomycetes</taxon>
        <taxon>Hypocreomycetidae</taxon>
        <taxon>Glomerellales</taxon>
        <taxon>Glomerellaceae</taxon>
        <taxon>Colletotrichum</taxon>
        <taxon>Colletotrichum spaethianum species complex</taxon>
    </lineage>
</organism>
<dbReference type="PANTHER" id="PTHR43806:SF11">
    <property type="entry name" value="CEREVISIN-RELATED"/>
    <property type="match status" value="1"/>
</dbReference>
<evidence type="ECO:0000256" key="7">
    <source>
        <dbReference type="SAM" id="SignalP"/>
    </source>
</evidence>
<evidence type="ECO:0000313" key="8">
    <source>
        <dbReference type="EMBL" id="GKT44795.1"/>
    </source>
</evidence>
<dbReference type="Gene3D" id="3.40.50.200">
    <property type="entry name" value="Peptidase S8/S53 domain"/>
    <property type="match status" value="1"/>
</dbReference>
<evidence type="ECO:0000256" key="4">
    <source>
        <dbReference type="ARBA" id="ARBA00022825"/>
    </source>
</evidence>
<evidence type="ECO:0000256" key="1">
    <source>
        <dbReference type="ARBA" id="ARBA00011073"/>
    </source>
</evidence>
<proteinExistence type="inferred from homology"/>
<feature type="chain" id="PRO_5041328849" evidence="7">
    <location>
        <begin position="24"/>
        <end position="528"/>
    </location>
</feature>
<dbReference type="InterPro" id="IPR036852">
    <property type="entry name" value="Peptidase_S8/S53_dom_sf"/>
</dbReference>
<dbReference type="EMBL" id="BQXU01000011">
    <property type="protein sequence ID" value="GKT44795.1"/>
    <property type="molecule type" value="Genomic_DNA"/>
</dbReference>
<accession>A0AA37NZS9</accession>
<dbReference type="RefSeq" id="XP_049127145.1">
    <property type="nucleotide sequence ID" value="XM_049271188.1"/>
</dbReference>
<keyword evidence="2" id="KW-0645">Protease</keyword>
<dbReference type="GeneID" id="73325778"/>
<name>A0AA37NZS9_9PEZI</name>
<evidence type="ECO:0000313" key="9">
    <source>
        <dbReference type="Proteomes" id="UP001055115"/>
    </source>
</evidence>
<dbReference type="GO" id="GO:0006508">
    <property type="term" value="P:proteolysis"/>
    <property type="evidence" value="ECO:0007669"/>
    <property type="project" value="UniProtKB-KW"/>
</dbReference>
<dbReference type="PANTHER" id="PTHR43806">
    <property type="entry name" value="PEPTIDASE S8"/>
    <property type="match status" value="1"/>
</dbReference>
<dbReference type="Proteomes" id="UP001055115">
    <property type="component" value="Unassembled WGS sequence"/>
</dbReference>
<protein>
    <submittedName>
        <fullName evidence="8">Alkaline proteinase</fullName>
    </submittedName>
</protein>
<dbReference type="InterPro" id="IPR050131">
    <property type="entry name" value="Peptidase_S8_subtilisin-like"/>
</dbReference>
<keyword evidence="9" id="KW-1185">Reference proteome</keyword>
<dbReference type="AlphaFoldDB" id="A0AA37NZS9"/>
<feature type="region of interest" description="Disordered" evidence="6">
    <location>
        <begin position="97"/>
        <end position="142"/>
    </location>
</feature>
<feature type="signal peptide" evidence="7">
    <location>
        <begin position="1"/>
        <end position="23"/>
    </location>
</feature>
<feature type="compositionally biased region" description="Low complexity" evidence="6">
    <location>
        <begin position="114"/>
        <end position="140"/>
    </location>
</feature>
<evidence type="ECO:0000256" key="6">
    <source>
        <dbReference type="SAM" id="MobiDB-lite"/>
    </source>
</evidence>
<reference evidence="8 9" key="1">
    <citation type="submission" date="2022-03" db="EMBL/GenBank/DDBJ databases">
        <title>Genome data of Colletotrichum spp.</title>
        <authorList>
            <person name="Utami Y.D."/>
            <person name="Hiruma K."/>
        </authorList>
    </citation>
    <scope>NUCLEOTIDE SEQUENCE [LARGE SCALE GENOMIC DNA]</scope>
    <source>
        <strain evidence="8 9">MAFF 239500</strain>
    </source>
</reference>
<dbReference type="GO" id="GO:0004252">
    <property type="term" value="F:serine-type endopeptidase activity"/>
    <property type="evidence" value="ECO:0007669"/>
    <property type="project" value="InterPro"/>
</dbReference>
<evidence type="ECO:0000256" key="5">
    <source>
        <dbReference type="PROSITE-ProRule" id="PRU01240"/>
    </source>
</evidence>
<evidence type="ECO:0000256" key="3">
    <source>
        <dbReference type="ARBA" id="ARBA00022801"/>
    </source>
</evidence>
<gene>
    <name evidence="8" type="ORF">ColSpa_04976</name>
</gene>
<sequence>MMFDIRQSLLLSLTLQSLSAGAAHFPEEPYINAALLPRRQMPVKNGTSLVIPSSSLSNGDTIVVAAGVVVVGGVGGGSFTVAGSSAGPVAVAAGTTVTAGSSQGDNPNDPDNKPPSSAPDASSSSATLSSTSEAPTSTSSVLPTETPKACIIFCKDGATTQERTDFVALLDKEIGKSNYRKTEDSVVLFATANITASQNSTLSKDPTVGDVELDELYDTNAGTSQLVPNSKRDQDVHEKWWMESLNKLGKIKKRAVVKQSNAPTELVMFSQPPLVDIKALTSYSYDDSAGAGITVYVLDSGYYTKNSEYTGMAVKPRWIFAGSQADKSVEEDNDSDGHGSCAGSKVNGPTYGVAKKADLVIVKTGMSSGDTLDGLSQILTDVRDKKLQNKAVVNFSRSIDNPNNYNKKQLQNYVNALIKEDVVFIVASGNDESKEVEEGKATARDIDAWPAMFAADGVPIINVGATDITGKNASFSQGGPLCHVMAPGEQIQCAANSYFFNTQRQDGTSFGQLSPQTQVIAVGGESFC</sequence>
<comment type="caution">
    <text evidence="8">The sequence shown here is derived from an EMBL/GenBank/DDBJ whole genome shotgun (WGS) entry which is preliminary data.</text>
</comment>
<keyword evidence="7" id="KW-0732">Signal</keyword>
<comment type="similarity">
    <text evidence="1 5">Belongs to the peptidase S8 family.</text>
</comment>
<comment type="caution">
    <text evidence="5">Lacks conserved residue(s) required for the propagation of feature annotation.</text>
</comment>
<keyword evidence="3" id="KW-0378">Hydrolase</keyword>
<dbReference type="PROSITE" id="PS51892">
    <property type="entry name" value="SUBTILASE"/>
    <property type="match status" value="1"/>
</dbReference>
<evidence type="ECO:0000256" key="2">
    <source>
        <dbReference type="ARBA" id="ARBA00022670"/>
    </source>
</evidence>
<keyword evidence="4" id="KW-0720">Serine protease</keyword>
<dbReference type="SUPFAM" id="SSF52743">
    <property type="entry name" value="Subtilisin-like"/>
    <property type="match status" value="1"/>
</dbReference>